<evidence type="ECO:0000256" key="1">
    <source>
        <dbReference type="SAM" id="MobiDB-lite"/>
    </source>
</evidence>
<dbReference type="EMBL" id="JAINDJ010000003">
    <property type="protein sequence ID" value="KAG9452175.1"/>
    <property type="molecule type" value="Genomic_DNA"/>
</dbReference>
<name>A0AAV7ETF3_ARIFI</name>
<keyword evidence="3" id="KW-1185">Reference proteome</keyword>
<dbReference type="AlphaFoldDB" id="A0AAV7ETF3"/>
<feature type="region of interest" description="Disordered" evidence="1">
    <location>
        <begin position="1"/>
        <end position="28"/>
    </location>
</feature>
<sequence length="103" mass="11961">MTSTLTLGEKENLGFRKTSGGNRAKVRSDRKMRMFREKESEKRKRRKLAFGIHFKLGKIYFLSIQKKEKTRKGNSGDEIKRLALLQPRASATFLAWDRDALTV</sequence>
<organism evidence="2 3">
    <name type="scientific">Aristolochia fimbriata</name>
    <name type="common">White veined hardy Dutchman's pipe vine</name>
    <dbReference type="NCBI Taxonomy" id="158543"/>
    <lineage>
        <taxon>Eukaryota</taxon>
        <taxon>Viridiplantae</taxon>
        <taxon>Streptophyta</taxon>
        <taxon>Embryophyta</taxon>
        <taxon>Tracheophyta</taxon>
        <taxon>Spermatophyta</taxon>
        <taxon>Magnoliopsida</taxon>
        <taxon>Magnoliidae</taxon>
        <taxon>Piperales</taxon>
        <taxon>Aristolochiaceae</taxon>
        <taxon>Aristolochia</taxon>
    </lineage>
</organism>
<protein>
    <submittedName>
        <fullName evidence="2">Uncharacterized protein</fullName>
    </submittedName>
</protein>
<evidence type="ECO:0000313" key="2">
    <source>
        <dbReference type="EMBL" id="KAG9452175.1"/>
    </source>
</evidence>
<comment type="caution">
    <text evidence="2">The sequence shown here is derived from an EMBL/GenBank/DDBJ whole genome shotgun (WGS) entry which is preliminary data.</text>
</comment>
<proteinExistence type="predicted"/>
<accession>A0AAV7ETF3</accession>
<gene>
    <name evidence="2" type="ORF">H6P81_005079</name>
</gene>
<reference evidence="2 3" key="1">
    <citation type="submission" date="2021-07" db="EMBL/GenBank/DDBJ databases">
        <title>The Aristolochia fimbriata genome: insights into angiosperm evolution, floral development and chemical biosynthesis.</title>
        <authorList>
            <person name="Jiao Y."/>
        </authorList>
    </citation>
    <scope>NUCLEOTIDE SEQUENCE [LARGE SCALE GENOMIC DNA]</scope>
    <source>
        <strain evidence="2">IBCAS-2021</strain>
        <tissue evidence="2">Leaf</tissue>
    </source>
</reference>
<evidence type="ECO:0000313" key="3">
    <source>
        <dbReference type="Proteomes" id="UP000825729"/>
    </source>
</evidence>
<dbReference type="Proteomes" id="UP000825729">
    <property type="component" value="Unassembled WGS sequence"/>
</dbReference>